<accession>A0A2S9XE91</accession>
<feature type="region of interest" description="Disordered" evidence="1">
    <location>
        <begin position="171"/>
        <end position="195"/>
    </location>
</feature>
<proteinExistence type="predicted"/>
<evidence type="ECO:0000313" key="2">
    <source>
        <dbReference type="EMBL" id="PRP91001.1"/>
    </source>
</evidence>
<name>A0A2S9XE91_9BACT</name>
<dbReference type="Gene3D" id="1.25.40.10">
    <property type="entry name" value="Tetratricopeptide repeat domain"/>
    <property type="match status" value="2"/>
</dbReference>
<protein>
    <submittedName>
        <fullName evidence="2">Tetratricopeptide repeat protein</fullName>
    </submittedName>
</protein>
<keyword evidence="3" id="KW-1185">Reference proteome</keyword>
<gene>
    <name evidence="2" type="ORF">ENSA5_59130</name>
</gene>
<dbReference type="InterPro" id="IPR011990">
    <property type="entry name" value="TPR-like_helical_dom_sf"/>
</dbReference>
<evidence type="ECO:0000313" key="3">
    <source>
        <dbReference type="Proteomes" id="UP000237968"/>
    </source>
</evidence>
<evidence type="ECO:0000256" key="1">
    <source>
        <dbReference type="SAM" id="MobiDB-lite"/>
    </source>
</evidence>
<dbReference type="SUPFAM" id="SSF48452">
    <property type="entry name" value="TPR-like"/>
    <property type="match status" value="1"/>
</dbReference>
<dbReference type="AlphaFoldDB" id="A0A2S9XE91"/>
<dbReference type="Proteomes" id="UP000237968">
    <property type="component" value="Unassembled WGS sequence"/>
</dbReference>
<organism evidence="2 3">
    <name type="scientific">Enhygromyxa salina</name>
    <dbReference type="NCBI Taxonomy" id="215803"/>
    <lineage>
        <taxon>Bacteria</taxon>
        <taxon>Pseudomonadati</taxon>
        <taxon>Myxococcota</taxon>
        <taxon>Polyangia</taxon>
        <taxon>Nannocystales</taxon>
        <taxon>Nannocystaceae</taxon>
        <taxon>Enhygromyxa</taxon>
    </lineage>
</organism>
<dbReference type="EMBL" id="PVNK01000261">
    <property type="protein sequence ID" value="PRP91001.1"/>
    <property type="molecule type" value="Genomic_DNA"/>
</dbReference>
<comment type="caution">
    <text evidence="2">The sequence shown here is derived from an EMBL/GenBank/DDBJ whole genome shotgun (WGS) entry which is preliminary data.</text>
</comment>
<reference evidence="2 3" key="1">
    <citation type="submission" date="2018-03" db="EMBL/GenBank/DDBJ databases">
        <title>Draft Genome Sequences of the Obligatory Marine Myxobacteria Enhygromyxa salina SWB005.</title>
        <authorList>
            <person name="Poehlein A."/>
            <person name="Moghaddam J.A."/>
            <person name="Harms H."/>
            <person name="Alanjari M."/>
            <person name="Koenig G.M."/>
            <person name="Daniel R."/>
            <person name="Schaeberle T.F."/>
        </authorList>
    </citation>
    <scope>NUCLEOTIDE SEQUENCE [LARGE SCALE GENOMIC DNA]</scope>
    <source>
        <strain evidence="2 3">SWB005</strain>
    </source>
</reference>
<sequence length="376" mass="41108">MSFVLIALVCLAIGFGVGWWYVNPRRLDRDNVARRNRVLYELAEGDRENVAQELEQICESEPGDPTVFLALAALDRRRGRIERAKAVHRTVLASADLPSEQRVAALVGLGRDLLAQGNERAAVGALVRAVSLAPRSVATLETLARALERAGAWERAAAAWERLEKQVEGRRAQDARAGRGHSVAGQAAEALEDGEERKARKLAERAVDLAPDSGHCWAVRARVESALGDPIEALESWQRAWELSPVGARVLVPEAWDWASENRRQGDLMERMLSSLRIAREAQLVVALAERVARQHPEQAAGALERVADRSPSAQLSLVRLRLARGQREAAREAAMRPPKSSGLLCMRCGTQMERFAFRCGSCGAWDSAAAAGVEA</sequence>
<dbReference type="OrthoDB" id="5492718at2"/>
<dbReference type="RefSeq" id="WP_106395110.1">
    <property type="nucleotide sequence ID" value="NZ_PVNK01000261.1"/>
</dbReference>